<dbReference type="SMART" id="SM00324">
    <property type="entry name" value="RhoGAP"/>
    <property type="match status" value="1"/>
</dbReference>
<feature type="region of interest" description="Disordered" evidence="5">
    <location>
        <begin position="442"/>
        <end position="468"/>
    </location>
</feature>
<dbReference type="AlphaFoldDB" id="A0A8J4PRA7"/>
<proteinExistence type="predicted"/>
<comment type="subcellular location">
    <subcellularLocation>
        <location evidence="1">Cytoplasm</location>
    </subcellularLocation>
</comment>
<organism evidence="7 8">
    <name type="scientific">Polysphondylium violaceum</name>
    <dbReference type="NCBI Taxonomy" id="133409"/>
    <lineage>
        <taxon>Eukaryota</taxon>
        <taxon>Amoebozoa</taxon>
        <taxon>Evosea</taxon>
        <taxon>Eumycetozoa</taxon>
        <taxon>Dictyostelia</taxon>
        <taxon>Dictyosteliales</taxon>
        <taxon>Dictyosteliaceae</taxon>
        <taxon>Polysphondylium</taxon>
    </lineage>
</organism>
<feature type="domain" description="Rho-GAP" evidence="6">
    <location>
        <begin position="233"/>
        <end position="424"/>
    </location>
</feature>
<comment type="caution">
    <text evidence="7">The sequence shown here is derived from an EMBL/GenBank/DDBJ whole genome shotgun (WGS) entry which is preliminary data.</text>
</comment>
<evidence type="ECO:0000313" key="7">
    <source>
        <dbReference type="EMBL" id="KAF2072798.1"/>
    </source>
</evidence>
<dbReference type="InterPro" id="IPR008936">
    <property type="entry name" value="Rho_GTPase_activation_prot"/>
</dbReference>
<evidence type="ECO:0000256" key="4">
    <source>
        <dbReference type="ARBA" id="ARBA00037092"/>
    </source>
</evidence>
<accession>A0A8J4PRA7</accession>
<comment type="function">
    <text evidence="4">Rho GTPase-activating protein involved in the signal transduction pathway.</text>
</comment>
<dbReference type="PANTHER" id="PTHR23176:SF102">
    <property type="entry name" value="RHO GTPASE-ACTIVATING PROTEIN GACI"/>
    <property type="match status" value="1"/>
</dbReference>
<gene>
    <name evidence="7" type="ORF">CYY_005872</name>
</gene>
<dbReference type="OrthoDB" id="19923at2759"/>
<dbReference type="SUPFAM" id="SSF48350">
    <property type="entry name" value="GTPase activation domain, GAP"/>
    <property type="match status" value="1"/>
</dbReference>
<evidence type="ECO:0000256" key="2">
    <source>
        <dbReference type="ARBA" id="ARBA00022468"/>
    </source>
</evidence>
<dbReference type="Pfam" id="PF00620">
    <property type="entry name" value="RhoGAP"/>
    <property type="match status" value="1"/>
</dbReference>
<protein>
    <recommendedName>
        <fullName evidence="6">Rho-GAP domain-containing protein</fullName>
    </recommendedName>
</protein>
<reference evidence="7" key="1">
    <citation type="submission" date="2020-01" db="EMBL/GenBank/DDBJ databases">
        <title>Development of genomics and gene disruption for Polysphondylium violaceum indicates a role for the polyketide synthase stlB in stalk morphogenesis.</title>
        <authorList>
            <person name="Narita B."/>
            <person name="Kawabe Y."/>
            <person name="Kin K."/>
            <person name="Saito T."/>
            <person name="Gibbs R."/>
            <person name="Kuspa A."/>
            <person name="Muzny D."/>
            <person name="Queller D."/>
            <person name="Richards S."/>
            <person name="Strassman J."/>
            <person name="Sucgang R."/>
            <person name="Worley K."/>
            <person name="Schaap P."/>
        </authorList>
    </citation>
    <scope>NUCLEOTIDE SEQUENCE</scope>
    <source>
        <strain evidence="7">QSvi11</strain>
    </source>
</reference>
<name>A0A8J4PRA7_9MYCE</name>
<dbReference type="Gene3D" id="1.20.1270.60">
    <property type="entry name" value="Arfaptin homology (AH) domain/BAR domain"/>
    <property type="match status" value="1"/>
</dbReference>
<dbReference type="GO" id="GO:0005737">
    <property type="term" value="C:cytoplasm"/>
    <property type="evidence" value="ECO:0007669"/>
    <property type="project" value="UniProtKB-SubCell"/>
</dbReference>
<dbReference type="InterPro" id="IPR027267">
    <property type="entry name" value="AH/BAR_dom_sf"/>
</dbReference>
<dbReference type="Gene3D" id="1.10.555.10">
    <property type="entry name" value="Rho GTPase activation protein"/>
    <property type="match status" value="1"/>
</dbReference>
<dbReference type="PROSITE" id="PS50238">
    <property type="entry name" value="RHOGAP"/>
    <property type="match status" value="1"/>
</dbReference>
<keyword evidence="3" id="KW-0963">Cytoplasm</keyword>
<dbReference type="SUPFAM" id="SSF103657">
    <property type="entry name" value="BAR/IMD domain-like"/>
    <property type="match status" value="1"/>
</dbReference>
<dbReference type="EMBL" id="AJWJ01000246">
    <property type="protein sequence ID" value="KAF2072798.1"/>
    <property type="molecule type" value="Genomic_DNA"/>
</dbReference>
<feature type="region of interest" description="Disordered" evidence="5">
    <location>
        <begin position="506"/>
        <end position="549"/>
    </location>
</feature>
<evidence type="ECO:0000259" key="6">
    <source>
        <dbReference type="PROSITE" id="PS50238"/>
    </source>
</evidence>
<feature type="compositionally biased region" description="Low complexity" evidence="5">
    <location>
        <begin position="448"/>
        <end position="461"/>
    </location>
</feature>
<evidence type="ECO:0000256" key="3">
    <source>
        <dbReference type="ARBA" id="ARBA00022490"/>
    </source>
</evidence>
<dbReference type="GO" id="GO:0007165">
    <property type="term" value="P:signal transduction"/>
    <property type="evidence" value="ECO:0007669"/>
    <property type="project" value="InterPro"/>
</dbReference>
<dbReference type="PANTHER" id="PTHR23176">
    <property type="entry name" value="RHO/RAC/CDC GTPASE-ACTIVATING PROTEIN"/>
    <property type="match status" value="1"/>
</dbReference>
<sequence>MKNMNIKSLRGKKHQFPNDHHEEMYNKIKEYTTHMDEIQKSLEKQQQNFFAIAQQSKVISESLKKFSNDSSYYNSRIPITDCLQRASEWQSTIGEVFNHLGNLLYDRTTQPLKETIKIQFDMVKEGKKKLKSLKVSDVDVGNKSEAHKKEHELYEKTSKETLQLYNDSQLALENSTVHSLLSAYEGYHDFYQKGTFQLTKIKSDIENYKKVILETNKVAAKLRNYVPRKTFGIKLEEIFARESSKHLPLFLEEIFKYLEKEAPNTEGVFRISAGKSSIEALQQKIESGQPLELNNVLDTHVVSSVLKLFFRSLPEPLIFYSSYQKYLSLSKLSAQQQLTELKRLISSLPVCNQTVLKHILGICNLVNQHKDVTKMDLNNLAVVIGPNILESIPGLKAEDIQKPETFAEFNSLFIMLVENCQYIFPQTSQVDIGARLRSQTEPNIRNQTSSAAAGASPTTPSNISPKAINSPDFVMVEKSPLSSLSSSNDLSNNNNNLIVPQIITPESSTTTVPPPQQQSPQSSTPSTPNSTPSSMPLSPSTTSKKKTNNDDYLAPIDMQIYFINISSNFSKLRSYVDRLASVEEGIQLIKIFKQLSDQHISNIKQLIGYSFTREKPESDSSDDKITRVKKTLLYTHDISMDLIKEANNTFESSSIDEPTEITKKLGSYFKSLDECISNQVENFNNDRNEITSSTASLSDLNNN</sequence>
<evidence type="ECO:0000256" key="5">
    <source>
        <dbReference type="SAM" id="MobiDB-lite"/>
    </source>
</evidence>
<dbReference type="InterPro" id="IPR050729">
    <property type="entry name" value="Rho-GAP"/>
</dbReference>
<evidence type="ECO:0000256" key="1">
    <source>
        <dbReference type="ARBA" id="ARBA00004496"/>
    </source>
</evidence>
<dbReference type="Proteomes" id="UP000695562">
    <property type="component" value="Unassembled WGS sequence"/>
</dbReference>
<evidence type="ECO:0000313" key="8">
    <source>
        <dbReference type="Proteomes" id="UP000695562"/>
    </source>
</evidence>
<keyword evidence="8" id="KW-1185">Reference proteome</keyword>
<dbReference type="GO" id="GO:0005096">
    <property type="term" value="F:GTPase activator activity"/>
    <property type="evidence" value="ECO:0007669"/>
    <property type="project" value="UniProtKB-KW"/>
</dbReference>
<feature type="compositionally biased region" description="Low complexity" evidence="5">
    <location>
        <begin position="518"/>
        <end position="542"/>
    </location>
</feature>
<dbReference type="InterPro" id="IPR000198">
    <property type="entry name" value="RhoGAP_dom"/>
</dbReference>
<dbReference type="CDD" id="cd00159">
    <property type="entry name" value="RhoGAP"/>
    <property type="match status" value="1"/>
</dbReference>
<keyword evidence="2" id="KW-0343">GTPase activation</keyword>